<feature type="region of interest" description="Disordered" evidence="1">
    <location>
        <begin position="838"/>
        <end position="867"/>
    </location>
</feature>
<dbReference type="AlphaFoldDB" id="A0AAV1JVT0"/>
<proteinExistence type="predicted"/>
<feature type="compositionally biased region" description="Polar residues" evidence="1">
    <location>
        <begin position="495"/>
        <end position="506"/>
    </location>
</feature>
<feature type="region of interest" description="Disordered" evidence="1">
    <location>
        <begin position="63"/>
        <end position="92"/>
    </location>
</feature>
<name>A0AAV1JVT0_9NEOP</name>
<dbReference type="Proteomes" id="UP001497472">
    <property type="component" value="Unassembled WGS sequence"/>
</dbReference>
<feature type="compositionally biased region" description="Polar residues" evidence="1">
    <location>
        <begin position="686"/>
        <end position="697"/>
    </location>
</feature>
<feature type="region of interest" description="Disordered" evidence="1">
    <location>
        <begin position="495"/>
        <end position="517"/>
    </location>
</feature>
<evidence type="ECO:0000313" key="2">
    <source>
        <dbReference type="EMBL" id="CAK1552500.1"/>
    </source>
</evidence>
<gene>
    <name evidence="2" type="ORF">LNINA_LOCUS11541</name>
</gene>
<feature type="compositionally biased region" description="Basic and acidic residues" evidence="1">
    <location>
        <begin position="662"/>
        <end position="685"/>
    </location>
</feature>
<keyword evidence="3" id="KW-1185">Reference proteome</keyword>
<feature type="region of interest" description="Disordered" evidence="1">
    <location>
        <begin position="659"/>
        <end position="744"/>
    </location>
</feature>
<accession>A0AAV1JVT0</accession>
<reference evidence="2 3" key="1">
    <citation type="submission" date="2023-11" db="EMBL/GenBank/DDBJ databases">
        <authorList>
            <person name="Okamura Y."/>
        </authorList>
    </citation>
    <scope>NUCLEOTIDE SEQUENCE [LARGE SCALE GENOMIC DNA]</scope>
</reference>
<feature type="region of interest" description="Disordered" evidence="1">
    <location>
        <begin position="591"/>
        <end position="618"/>
    </location>
</feature>
<feature type="compositionally biased region" description="Basic and acidic residues" evidence="1">
    <location>
        <begin position="601"/>
        <end position="616"/>
    </location>
</feature>
<organism evidence="2 3">
    <name type="scientific">Leptosia nina</name>
    <dbReference type="NCBI Taxonomy" id="320188"/>
    <lineage>
        <taxon>Eukaryota</taxon>
        <taxon>Metazoa</taxon>
        <taxon>Ecdysozoa</taxon>
        <taxon>Arthropoda</taxon>
        <taxon>Hexapoda</taxon>
        <taxon>Insecta</taxon>
        <taxon>Pterygota</taxon>
        <taxon>Neoptera</taxon>
        <taxon>Endopterygota</taxon>
        <taxon>Lepidoptera</taxon>
        <taxon>Glossata</taxon>
        <taxon>Ditrysia</taxon>
        <taxon>Papilionoidea</taxon>
        <taxon>Pieridae</taxon>
        <taxon>Pierinae</taxon>
        <taxon>Leptosia</taxon>
    </lineage>
</organism>
<dbReference type="EMBL" id="CAVLEF010000146">
    <property type="protein sequence ID" value="CAK1552500.1"/>
    <property type="molecule type" value="Genomic_DNA"/>
</dbReference>
<evidence type="ECO:0000313" key="3">
    <source>
        <dbReference type="Proteomes" id="UP001497472"/>
    </source>
</evidence>
<feature type="region of interest" description="Disordered" evidence="1">
    <location>
        <begin position="432"/>
        <end position="457"/>
    </location>
</feature>
<comment type="caution">
    <text evidence="2">The sequence shown here is derived from an EMBL/GenBank/DDBJ whole genome shotgun (WGS) entry which is preliminary data.</text>
</comment>
<protein>
    <submittedName>
        <fullName evidence="2">Uncharacterized protein</fullName>
    </submittedName>
</protein>
<sequence>MTDSEEDMLTIPSTIGTVAVGVGDKTSLSFRSNILTSTMLPPQTNGKRFGYPQSDLRSMYERRSPMSMRSDFGPRSFYPRSQRSVYNERSRSPVSCRSVNSTMSMSAMDIANALQYEKFNDRDLQKIRESLNRRIRMNSRKRVERRRNKNLFVRGIKRLGGYDSGELGSNSSISSDDQQSTKSAYIRCVRQPDIDDLDNIPMPTMTQRDDLQSVKKNVFAIPRAPVNKRKEDISKNRVIENSISNKNQTINNNINEISMDNEFIFKNPSEELNGSATLKERFNGGFALPSQRFKQSAKFNNPPQIIDGKKSCTNKDCTDDEEIFTIRNNGKISPQNSTVNERFNSRQKSPVNKISHTQNSFKKPIVPKSKGKLNVHSEVLISKLSQPLVPNNNEAMEKEADSNPTETTLANDVSLKPSFIKRKLFTQKLDLIGPKSSGSDSAAPSPQAKILPSKEKNKARKLVASQSCLNRDVPDDNNVLDLIHMIVPADQINSTSARTSKSNALDSQLDDAMSKGESETFTDEETIIYSKTLKGQGKSNVPKINDCSVVLETVNTLAAKKVPISQCVKSFWDTDLESDMEVENIPTWKIFKPTGNHQPNIKRDPQKEETRVDKRNTKTTILTINSLKHSSNKKNTQNKSKKDALNTWTEIESHTLTNLQTSEEKKAIDKSNKTEEKKDTRRSKENVNPNKLKQNTTKSKDTKQVKNVKKSTIKPKPTNNSDDVQEKSGNSKQNAQKRTRNKSLNRHLNCSTCDDMTQNNKNKTLKDGNCEISLPRTRLRTNLDVSLNSTDSNINISTRSLRSSTKHIKESEENKTGSKTISDFGKKGAELKSIFDDSDDSFNISNKSLRPRKVDNVSQNGSKLKKK</sequence>
<feature type="compositionally biased region" description="Polar residues" evidence="1">
    <location>
        <begin position="856"/>
        <end position="867"/>
    </location>
</feature>
<feature type="compositionally biased region" description="Basic residues" evidence="1">
    <location>
        <begin position="735"/>
        <end position="744"/>
    </location>
</feature>
<evidence type="ECO:0000256" key="1">
    <source>
        <dbReference type="SAM" id="MobiDB-lite"/>
    </source>
</evidence>
<feature type="region of interest" description="Disordered" evidence="1">
    <location>
        <begin position="330"/>
        <end position="357"/>
    </location>
</feature>
<feature type="compositionally biased region" description="Polar residues" evidence="1">
    <location>
        <begin position="717"/>
        <end position="734"/>
    </location>
</feature>